<name>A0A8K0ACQ5_BRALA</name>
<dbReference type="OrthoDB" id="10043263at2759"/>
<dbReference type="Proteomes" id="UP000838412">
    <property type="component" value="Chromosome 8"/>
</dbReference>
<reference evidence="3" key="1">
    <citation type="submission" date="2022-01" db="EMBL/GenBank/DDBJ databases">
        <authorList>
            <person name="Braso-Vives M."/>
        </authorList>
    </citation>
    <scope>NUCLEOTIDE SEQUENCE</scope>
</reference>
<organism evidence="3 4">
    <name type="scientific">Branchiostoma lanceolatum</name>
    <name type="common">Common lancelet</name>
    <name type="synonym">Amphioxus lanceolatum</name>
    <dbReference type="NCBI Taxonomy" id="7740"/>
    <lineage>
        <taxon>Eukaryota</taxon>
        <taxon>Metazoa</taxon>
        <taxon>Chordata</taxon>
        <taxon>Cephalochordata</taxon>
        <taxon>Leptocardii</taxon>
        <taxon>Amphioxiformes</taxon>
        <taxon>Branchiostomatidae</taxon>
        <taxon>Branchiostoma</taxon>
    </lineage>
</organism>
<dbReference type="EMBL" id="OV696693">
    <property type="protein sequence ID" value="CAH1271557.1"/>
    <property type="molecule type" value="Genomic_DNA"/>
</dbReference>
<dbReference type="Gene3D" id="4.10.400.20">
    <property type="match status" value="1"/>
</dbReference>
<protein>
    <submittedName>
        <fullName evidence="3">Hypp4677 protein</fullName>
    </submittedName>
</protein>
<proteinExistence type="predicted"/>
<keyword evidence="4" id="KW-1185">Reference proteome</keyword>
<sequence length="170" mass="18489">MPAVAPTCPEGMAYEGDPIHDCMPCDLCTKFPNTGICSTQKCIDFLRKSVTDNVTDALQLSAQEEITDKPPTEQAVWTWPVVAACLALSVALVVGAVVTVVILRRKKQRDEVILGNRKKKRDAQPVPLPDVTVEKLNFPVENTEPPSSDTLDLQQTLSSLDNVALSGDED</sequence>
<dbReference type="AlphaFoldDB" id="A0A8K0ACQ5"/>
<keyword evidence="2" id="KW-1133">Transmembrane helix</keyword>
<evidence type="ECO:0000256" key="2">
    <source>
        <dbReference type="SAM" id="Phobius"/>
    </source>
</evidence>
<accession>A0A8K0ACQ5</accession>
<keyword evidence="2" id="KW-0812">Transmembrane</keyword>
<feature type="transmembrane region" description="Helical" evidence="2">
    <location>
        <begin position="77"/>
        <end position="103"/>
    </location>
</feature>
<gene>
    <name evidence="3" type="primary">Hypp4677</name>
    <name evidence="3" type="ORF">BLAG_LOCUS23544</name>
</gene>
<keyword evidence="2" id="KW-0472">Membrane</keyword>
<evidence type="ECO:0000256" key="1">
    <source>
        <dbReference type="SAM" id="MobiDB-lite"/>
    </source>
</evidence>
<feature type="compositionally biased region" description="Polar residues" evidence="1">
    <location>
        <begin position="144"/>
        <end position="155"/>
    </location>
</feature>
<feature type="region of interest" description="Disordered" evidence="1">
    <location>
        <begin position="135"/>
        <end position="155"/>
    </location>
</feature>
<evidence type="ECO:0000313" key="4">
    <source>
        <dbReference type="Proteomes" id="UP000838412"/>
    </source>
</evidence>
<evidence type="ECO:0000313" key="3">
    <source>
        <dbReference type="EMBL" id="CAH1271557.1"/>
    </source>
</evidence>